<gene>
    <name evidence="1" type="ORF">WM40_21420</name>
</gene>
<dbReference type="PANTHER" id="PTHR12558:SF13">
    <property type="entry name" value="CELL DIVISION CYCLE PROTEIN 27 HOMOLOG"/>
    <property type="match status" value="1"/>
</dbReference>
<dbReference type="PANTHER" id="PTHR12558">
    <property type="entry name" value="CELL DIVISION CYCLE 16,23,27"/>
    <property type="match status" value="1"/>
</dbReference>
<dbReference type="InterPro" id="IPR019734">
    <property type="entry name" value="TPR_rpt"/>
</dbReference>
<dbReference type="Proteomes" id="UP000033618">
    <property type="component" value="Unassembled WGS sequence"/>
</dbReference>
<comment type="caution">
    <text evidence="1">The sequence shown here is derived from an EMBL/GenBank/DDBJ whole genome shotgun (WGS) entry which is preliminary data.</text>
</comment>
<dbReference type="AlphaFoldDB" id="A0A0F5JVN4"/>
<dbReference type="EMBL" id="LAQU01000033">
    <property type="protein sequence ID" value="KKB61725.1"/>
    <property type="molecule type" value="Genomic_DNA"/>
</dbReference>
<accession>A0A0F5JVN4</accession>
<protein>
    <submittedName>
        <fullName evidence="1">Uncharacterized protein</fullName>
    </submittedName>
</protein>
<dbReference type="STRING" id="28092.WM40_21420"/>
<keyword evidence="2" id="KW-1185">Reference proteome</keyword>
<evidence type="ECO:0000313" key="2">
    <source>
        <dbReference type="Proteomes" id="UP000033618"/>
    </source>
</evidence>
<name>A0A0F5JVN4_9BURK</name>
<sequence length="555" mass="61142">MGQSECAICEHSMVPSVVTTVELQEERVTTALHAVLQSETFRRAKRLRELLRYLVSETLAGRGDRLKQFTIAVDAFGRDGGFDPRIETSVRTEAWRLRTRLERYYRTEGAMDLVRISLPKGGFAPTFQFKTGSIATTASTTTTTTAMAAVRSPVREQPRPRLLVLPFSGLNIEDPYLVASFHDEISLYLANLPSLAVLSRGSSQKFGQATMDLPLIVRASQVSYVMEGSLFRQGSTYRLNLGIVDPIRDVTVWSGRHEQQVDDMMGFQRKVATDVAASVHAWLDSKSGTMTGEDEMAPRYVLRDNVLLREYLRGAIRDRTASEQVALGLGRLTSGYVDEASTMFNQAIMASPADGLPHTAMGLGHLQSGRLREAFVAAKRGVELAPRSAFALSSLAAICMHMRDFDDAIMFAQRSVALAPEFDAVKLLLGDCFLYAGLPKTAVAQLEETSRLMDEHPIALAHLGYAYAQTGQEAKARGILNVLQNDSVNPDGPNSAAMTLIHAGLHEVEQAFHWLDRTLMSRTHIQELLLLTSPAYDILRSHPHFNSLAGSLKAS</sequence>
<dbReference type="SUPFAM" id="SSF48452">
    <property type="entry name" value="TPR-like"/>
    <property type="match status" value="1"/>
</dbReference>
<dbReference type="InterPro" id="IPR011990">
    <property type="entry name" value="TPR-like_helical_dom_sf"/>
</dbReference>
<evidence type="ECO:0000313" key="1">
    <source>
        <dbReference type="EMBL" id="KKB61725.1"/>
    </source>
</evidence>
<proteinExistence type="predicted"/>
<dbReference type="SMART" id="SM00028">
    <property type="entry name" value="TPR"/>
    <property type="match status" value="2"/>
</dbReference>
<reference evidence="1 2" key="1">
    <citation type="submission" date="2015-03" db="EMBL/GenBank/DDBJ databases">
        <title>Draft Genome Sequence of Burkholderia andropogonis type strain ICMP2807, isolated from Sorghum bicolor.</title>
        <authorList>
            <person name="Lopes-Santos L."/>
            <person name="Castro D.B."/>
            <person name="Ottoboni L.M."/>
            <person name="Park D."/>
            <person name="Weirc B.S."/>
            <person name="Destefano S.A."/>
        </authorList>
    </citation>
    <scope>NUCLEOTIDE SEQUENCE [LARGE SCALE GENOMIC DNA]</scope>
    <source>
        <strain evidence="1 2">ICMP2807</strain>
    </source>
</reference>
<organism evidence="1 2">
    <name type="scientific">Robbsia andropogonis</name>
    <dbReference type="NCBI Taxonomy" id="28092"/>
    <lineage>
        <taxon>Bacteria</taxon>
        <taxon>Pseudomonadati</taxon>
        <taxon>Pseudomonadota</taxon>
        <taxon>Betaproteobacteria</taxon>
        <taxon>Burkholderiales</taxon>
        <taxon>Burkholderiaceae</taxon>
        <taxon>Robbsia</taxon>
    </lineage>
</organism>
<dbReference type="Gene3D" id="1.25.40.10">
    <property type="entry name" value="Tetratricopeptide repeat domain"/>
    <property type="match status" value="1"/>
</dbReference>
<dbReference type="PATRIC" id="fig|28092.6.peg.5045"/>